<dbReference type="Pfam" id="PF19818">
    <property type="entry name" value="DUF6301"/>
    <property type="match status" value="1"/>
</dbReference>
<accession>A0A3P1WXI4</accession>
<dbReference type="InterPro" id="IPR046268">
    <property type="entry name" value="DUF6301"/>
</dbReference>
<gene>
    <name evidence="1" type="ORF">EII35_02265</name>
</gene>
<proteinExistence type="predicted"/>
<name>A0A3P1WXI4_9ACTN</name>
<dbReference type="Proteomes" id="UP000280935">
    <property type="component" value="Unassembled WGS sequence"/>
</dbReference>
<dbReference type="RefSeq" id="WP_125226843.1">
    <property type="nucleotide sequence ID" value="NZ_RQYT01000003.1"/>
</dbReference>
<evidence type="ECO:0000313" key="1">
    <source>
        <dbReference type="EMBL" id="RRD50895.1"/>
    </source>
</evidence>
<reference evidence="1 2" key="1">
    <citation type="submission" date="2018-11" db="EMBL/GenBank/DDBJ databases">
        <title>Genomes From Bacteria Associated with the Canine Oral Cavity: a Test Case for Automated Genome-Based Taxonomic Assignment.</title>
        <authorList>
            <person name="Coil D.A."/>
            <person name="Jospin G."/>
            <person name="Darling A.E."/>
            <person name="Wallis C."/>
            <person name="Davis I.J."/>
            <person name="Harris S."/>
            <person name="Eisen J.A."/>
            <person name="Holcombe L.J."/>
            <person name="O'Flynn C."/>
        </authorList>
    </citation>
    <scope>NUCLEOTIDE SEQUENCE [LARGE SCALE GENOMIC DNA]</scope>
    <source>
        <strain evidence="1 2">OH2822_COT-296</strain>
    </source>
</reference>
<dbReference type="EMBL" id="RQYT01000003">
    <property type="protein sequence ID" value="RRD50895.1"/>
    <property type="molecule type" value="Genomic_DNA"/>
</dbReference>
<dbReference type="AlphaFoldDB" id="A0A3P1WXI4"/>
<comment type="caution">
    <text evidence="1">The sequence shown here is derived from an EMBL/GenBank/DDBJ whole genome shotgun (WGS) entry which is preliminary data.</text>
</comment>
<evidence type="ECO:0000313" key="2">
    <source>
        <dbReference type="Proteomes" id="UP000280935"/>
    </source>
</evidence>
<sequence>MKAIPREDVVKIVVFWVSQSWPLDLEKAEEMALGLGWERIEEGLLRMPYPLTNATATLTDMGKQESVAVISFRVTDVVLEQSLERDAFMNDVFVGAVAGLQREWQKPKMRKSKEEYKAQWHLSNGCEVYLSNRWRVVSFVIFSPEYAEVERYLRGRR</sequence>
<organism evidence="1 2">
    <name type="scientific">Arachnia propionica</name>
    <dbReference type="NCBI Taxonomy" id="1750"/>
    <lineage>
        <taxon>Bacteria</taxon>
        <taxon>Bacillati</taxon>
        <taxon>Actinomycetota</taxon>
        <taxon>Actinomycetes</taxon>
        <taxon>Propionibacteriales</taxon>
        <taxon>Propionibacteriaceae</taxon>
        <taxon>Arachnia</taxon>
    </lineage>
</organism>
<dbReference type="OrthoDB" id="3737287at2"/>
<protein>
    <submittedName>
        <fullName evidence="1">Uncharacterized protein</fullName>
    </submittedName>
</protein>